<dbReference type="Proteomes" id="UP000733379">
    <property type="component" value="Unassembled WGS sequence"/>
</dbReference>
<evidence type="ECO:0008006" key="3">
    <source>
        <dbReference type="Google" id="ProtNLM"/>
    </source>
</evidence>
<dbReference type="SUPFAM" id="SSF51445">
    <property type="entry name" value="(Trans)glycosidases"/>
    <property type="match status" value="1"/>
</dbReference>
<protein>
    <recommendedName>
        <fullName evidence="3">Glycoside hydrolase family 5 domain-containing protein</fullName>
    </recommendedName>
</protein>
<comment type="caution">
    <text evidence="1">The sequence shown here is derived from an EMBL/GenBank/DDBJ whole genome shotgun (WGS) entry which is preliminary data.</text>
</comment>
<evidence type="ECO:0000313" key="2">
    <source>
        <dbReference type="Proteomes" id="UP000733379"/>
    </source>
</evidence>
<organism evidence="1 2">
    <name type="scientific">Nocardia albiluteola</name>
    <dbReference type="NCBI Taxonomy" id="2842303"/>
    <lineage>
        <taxon>Bacteria</taxon>
        <taxon>Bacillati</taxon>
        <taxon>Actinomycetota</taxon>
        <taxon>Actinomycetes</taxon>
        <taxon>Mycobacteriales</taxon>
        <taxon>Nocardiaceae</taxon>
        <taxon>Nocardia</taxon>
    </lineage>
</organism>
<accession>A0ABS6AYU9</accession>
<evidence type="ECO:0000313" key="1">
    <source>
        <dbReference type="EMBL" id="MBU3063227.1"/>
    </source>
</evidence>
<name>A0ABS6AYU9_9NOCA</name>
<sequence>MTENSDIRLGVVRGIQYGLVEETDNFTPLVRKLGAGGVRVFFYWSQLEAEPGRYDWSAVDAVLAQSDEDTELWFTITASSLWGSTRATDFLPASTPHDPDGYDAMVRALVEHCGGRVRYWQCENEPSNGLFWADSADDYVRHLARFQAAVKAGDPASQVVLGGCVPGIFANMEEPDSEREFFLHVIGACHDYYDVFDLHPYGDPYRTPVMVENARAALRAAGGEKPVVIGEYNGPLLFEFPEVYGELTDVLATEPMRPWHALTIADFRSGQTIMQETRAAMERLYERMPELPSALQMFMLDCPPEAEAEWHRRNADDIVIRNILALSCGIDRTFCWQLGPDTPEPAERYSFLGLLFLKFALFGYDEHRRPVRYSSANALTELTFRLDGAKAVERITVQDRPDAYIYDLVGAEWQVGWLRREDPTAEPEPLVWNGTALSPRPVYVRGGH</sequence>
<dbReference type="PANTHER" id="PTHR12631:SF10">
    <property type="entry name" value="BETA-XYLOSIDASE-LIKE PROTEIN-RELATED"/>
    <property type="match status" value="1"/>
</dbReference>
<gene>
    <name evidence="1" type="ORF">KO481_17035</name>
</gene>
<keyword evidence="2" id="KW-1185">Reference proteome</keyword>
<reference evidence="1 2" key="1">
    <citation type="submission" date="2021-06" db="EMBL/GenBank/DDBJ databases">
        <title>Actinomycetes sequencing.</title>
        <authorList>
            <person name="Shan Q."/>
        </authorList>
    </citation>
    <scope>NUCLEOTIDE SEQUENCE [LARGE SCALE GENOMIC DNA]</scope>
    <source>
        <strain evidence="1 2">NEAU-G5</strain>
    </source>
</reference>
<dbReference type="EMBL" id="JAHKNI010000005">
    <property type="protein sequence ID" value="MBU3063227.1"/>
    <property type="molecule type" value="Genomic_DNA"/>
</dbReference>
<dbReference type="InterPro" id="IPR051923">
    <property type="entry name" value="Glycosyl_Hydrolase_39"/>
</dbReference>
<dbReference type="PANTHER" id="PTHR12631">
    <property type="entry name" value="ALPHA-L-IDURONIDASE"/>
    <property type="match status" value="1"/>
</dbReference>
<dbReference type="RefSeq" id="WP_215918137.1">
    <property type="nucleotide sequence ID" value="NZ_JAHKNI010000005.1"/>
</dbReference>
<proteinExistence type="predicted"/>
<dbReference type="InterPro" id="IPR017853">
    <property type="entry name" value="GH"/>
</dbReference>
<dbReference type="Gene3D" id="3.20.20.80">
    <property type="entry name" value="Glycosidases"/>
    <property type="match status" value="1"/>
</dbReference>